<keyword evidence="1" id="KW-0812">Transmembrane</keyword>
<evidence type="ECO:0000256" key="1">
    <source>
        <dbReference type="SAM" id="Phobius"/>
    </source>
</evidence>
<dbReference type="SUPFAM" id="SSF48652">
    <property type="entry name" value="Tetraspanin"/>
    <property type="match status" value="1"/>
</dbReference>
<proteinExistence type="predicted"/>
<feature type="transmembrane region" description="Helical" evidence="1">
    <location>
        <begin position="88"/>
        <end position="111"/>
    </location>
</feature>
<reference evidence="2" key="1">
    <citation type="submission" date="2006-10" db="EMBL/GenBank/DDBJ databases">
        <authorList>
            <person name="Amadeo P."/>
            <person name="Zhao Q."/>
            <person name="Wortman J."/>
            <person name="Fraser-Liggett C."/>
            <person name="Carlton J."/>
        </authorList>
    </citation>
    <scope>NUCLEOTIDE SEQUENCE</scope>
    <source>
        <strain evidence="2">G3</strain>
    </source>
</reference>
<name>A2G0G6_TRIV3</name>
<keyword evidence="3" id="KW-1185">Reference proteome</keyword>
<dbReference type="OrthoDB" id="2279611at2759"/>
<feature type="transmembrane region" description="Helical" evidence="1">
    <location>
        <begin position="24"/>
        <end position="43"/>
    </location>
</feature>
<dbReference type="AlphaFoldDB" id="A2G0G6"/>
<dbReference type="InterPro" id="IPR008952">
    <property type="entry name" value="Tetraspanin_EC2_sf"/>
</dbReference>
<dbReference type="KEGG" id="tva:4747033"/>
<dbReference type="RefSeq" id="XP_001302293.1">
    <property type="nucleotide sequence ID" value="XM_001302292.1"/>
</dbReference>
<reference evidence="2" key="2">
    <citation type="journal article" date="2007" name="Science">
        <title>Draft genome sequence of the sexually transmitted pathogen Trichomonas vaginalis.</title>
        <authorList>
            <person name="Carlton J.M."/>
            <person name="Hirt R.P."/>
            <person name="Silva J.C."/>
            <person name="Delcher A.L."/>
            <person name="Schatz M."/>
            <person name="Zhao Q."/>
            <person name="Wortman J.R."/>
            <person name="Bidwell S.L."/>
            <person name="Alsmark U.C.M."/>
            <person name="Besteiro S."/>
            <person name="Sicheritz-Ponten T."/>
            <person name="Noel C.J."/>
            <person name="Dacks J.B."/>
            <person name="Foster P.G."/>
            <person name="Simillion C."/>
            <person name="Van de Peer Y."/>
            <person name="Miranda-Saavedra D."/>
            <person name="Barton G.J."/>
            <person name="Westrop G.D."/>
            <person name="Mueller S."/>
            <person name="Dessi D."/>
            <person name="Fiori P.L."/>
            <person name="Ren Q."/>
            <person name="Paulsen I."/>
            <person name="Zhang H."/>
            <person name="Bastida-Corcuera F.D."/>
            <person name="Simoes-Barbosa A."/>
            <person name="Brown M.T."/>
            <person name="Hayes R.D."/>
            <person name="Mukherjee M."/>
            <person name="Okumura C.Y."/>
            <person name="Schneider R."/>
            <person name="Smith A.J."/>
            <person name="Vanacova S."/>
            <person name="Villalvazo M."/>
            <person name="Haas B.J."/>
            <person name="Pertea M."/>
            <person name="Feldblyum T.V."/>
            <person name="Utterback T.R."/>
            <person name="Shu C.L."/>
            <person name="Osoegawa K."/>
            <person name="de Jong P.J."/>
            <person name="Hrdy I."/>
            <person name="Horvathova L."/>
            <person name="Zubacova Z."/>
            <person name="Dolezal P."/>
            <person name="Malik S.B."/>
            <person name="Logsdon J.M. Jr."/>
            <person name="Henze K."/>
            <person name="Gupta A."/>
            <person name="Wang C.C."/>
            <person name="Dunne R.L."/>
            <person name="Upcroft J.A."/>
            <person name="Upcroft P."/>
            <person name="White O."/>
            <person name="Salzberg S.L."/>
            <person name="Tang P."/>
            <person name="Chiu C.-H."/>
            <person name="Lee Y.-S."/>
            <person name="Embley T.M."/>
            <person name="Coombs G.H."/>
            <person name="Mottram J.C."/>
            <person name="Tachezy J."/>
            <person name="Fraser-Liggett C.M."/>
            <person name="Johnson P.J."/>
        </authorList>
    </citation>
    <scope>NUCLEOTIDE SEQUENCE [LARGE SCALE GENOMIC DNA]</scope>
    <source>
        <strain evidence="2">G3</strain>
    </source>
</reference>
<evidence type="ECO:0008006" key="4">
    <source>
        <dbReference type="Google" id="ProtNLM"/>
    </source>
</evidence>
<dbReference type="GO" id="GO:0016020">
    <property type="term" value="C:membrane"/>
    <property type="evidence" value="ECO:0007669"/>
    <property type="project" value="InterPro"/>
</dbReference>
<dbReference type="EMBL" id="DS114207">
    <property type="protein sequence ID" value="EAX89363.1"/>
    <property type="molecule type" value="Genomic_DNA"/>
</dbReference>
<accession>A2G0G6</accession>
<organism evidence="2 3">
    <name type="scientific">Trichomonas vaginalis (strain ATCC PRA-98 / G3)</name>
    <dbReference type="NCBI Taxonomy" id="412133"/>
    <lineage>
        <taxon>Eukaryota</taxon>
        <taxon>Metamonada</taxon>
        <taxon>Parabasalia</taxon>
        <taxon>Trichomonadida</taxon>
        <taxon>Trichomonadidae</taxon>
        <taxon>Trichomonas</taxon>
    </lineage>
</organism>
<sequence>MGKCKLNWPIIHPSEEQEFMTKGFIAFSVLQFIAITILCSISINKVAKTNITSFFPVDLETLFIAIIFLAVILLVVGWSSARNNNTCIWLLFHAFNSVMLIVEIIVCLMSSNLQGFTKSFSVEWLKADEAVKKEIQVDLRCCGLTNITDHEVLPCPHGAEEGCIVQITKLMTTIKNAASIAMFVCFTFGLFIDFLGCAICFHPDVINFEEHEKELARSEGVFDIDSFENPFVSEIQAINI</sequence>
<protein>
    <recommendedName>
        <fullName evidence="4">Tetraspanin family protein</fullName>
    </recommendedName>
</protein>
<dbReference type="Proteomes" id="UP000001542">
    <property type="component" value="Unassembled WGS sequence"/>
</dbReference>
<feature type="transmembrane region" description="Helical" evidence="1">
    <location>
        <begin position="180"/>
        <end position="201"/>
    </location>
</feature>
<dbReference type="InParanoid" id="A2G0G6"/>
<dbReference type="VEuPathDB" id="TrichDB:TVAGG3_0874350"/>
<evidence type="ECO:0000313" key="3">
    <source>
        <dbReference type="Proteomes" id="UP000001542"/>
    </source>
</evidence>
<evidence type="ECO:0000313" key="2">
    <source>
        <dbReference type="EMBL" id="EAX89363.1"/>
    </source>
</evidence>
<keyword evidence="1" id="KW-1133">Transmembrane helix</keyword>
<gene>
    <name evidence="2" type="ORF">TVAG_144110</name>
</gene>
<keyword evidence="1" id="KW-0472">Membrane</keyword>
<dbReference type="VEuPathDB" id="TrichDB:TVAG_144110"/>
<feature type="transmembrane region" description="Helical" evidence="1">
    <location>
        <begin position="63"/>
        <end position="81"/>
    </location>
</feature>